<dbReference type="InterPro" id="IPR042099">
    <property type="entry name" value="ANL_N_sf"/>
</dbReference>
<dbReference type="PANTHER" id="PTHR45527:SF1">
    <property type="entry name" value="FATTY ACID SYNTHASE"/>
    <property type="match status" value="1"/>
</dbReference>
<evidence type="ECO:0000313" key="4">
    <source>
        <dbReference type="Proteomes" id="UP000050398"/>
    </source>
</evidence>
<dbReference type="Gene3D" id="3.30.300.30">
    <property type="match status" value="1"/>
</dbReference>
<organism evidence="3 4">
    <name type="scientific">Rossellomorea vietnamensis</name>
    <dbReference type="NCBI Taxonomy" id="218284"/>
    <lineage>
        <taxon>Bacteria</taxon>
        <taxon>Bacillati</taxon>
        <taxon>Bacillota</taxon>
        <taxon>Bacilli</taxon>
        <taxon>Bacillales</taxon>
        <taxon>Bacillaceae</taxon>
        <taxon>Rossellomorea</taxon>
    </lineage>
</organism>
<evidence type="ECO:0000259" key="1">
    <source>
        <dbReference type="Pfam" id="PF00501"/>
    </source>
</evidence>
<dbReference type="PATRIC" id="fig|218284.4.peg.3015"/>
<accession>A0A0N8GG67</accession>
<feature type="domain" description="AMP-binding enzyme C-terminal" evidence="2">
    <location>
        <begin position="459"/>
        <end position="532"/>
    </location>
</feature>
<dbReference type="Gene3D" id="3.40.50.12780">
    <property type="entry name" value="N-terminal domain of ligase-like"/>
    <property type="match status" value="1"/>
</dbReference>
<dbReference type="RefSeq" id="WP_060675018.1">
    <property type="nucleotide sequence ID" value="NZ_LIXZ01000034.1"/>
</dbReference>
<dbReference type="SUPFAM" id="SSF56801">
    <property type="entry name" value="Acetyl-CoA synthetase-like"/>
    <property type="match status" value="1"/>
</dbReference>
<dbReference type="Pfam" id="PF13193">
    <property type="entry name" value="AMP-binding_C"/>
    <property type="match status" value="1"/>
</dbReference>
<dbReference type="Pfam" id="PF00501">
    <property type="entry name" value="AMP-binding"/>
    <property type="match status" value="1"/>
</dbReference>
<feature type="domain" description="AMP-dependent synthetase/ligase" evidence="1">
    <location>
        <begin position="32"/>
        <end position="400"/>
    </location>
</feature>
<dbReference type="InterPro" id="IPR000873">
    <property type="entry name" value="AMP-dep_synth/lig_dom"/>
</dbReference>
<gene>
    <name evidence="3" type="ORF">AM506_21040</name>
</gene>
<dbReference type="GO" id="GO:0005737">
    <property type="term" value="C:cytoplasm"/>
    <property type="evidence" value="ECO:0007669"/>
    <property type="project" value="TreeGrafter"/>
</dbReference>
<sequence>MNSQVLLLRENDHESKYSSPNQLIHTNFLKMVEKFPNAIALMIGIQEWTYSDVKRISSKWASVVINNSERQLKRIGILGYRSEVSYLGILTSLFTGAAFVPLNPNFPLERTSKMAELASLDAIIVGEESVDYFHQLAKLNDTIAPLVLFPNTSIDTGKFKMNVLDQQDVHLSNYKLEEVECSEKSIAYLLFTSGSTGEPKGVAINHTNVVHYLEINQQKYQITPQDRLTQTFDQTFDLAIFDMFMAWSNGATVCAMQPIELLSPIRFIEEKKVTVWFSVPSLVTLLRKQKLLKEGALASLRLSLFCGEPLHKSTVDAWQVAAPNSVIENLYGPTELTISCSSYRWTKGTSENECLNQIVPIGKINSGLDFLIIDEKQQPVKEGEIGELCVSGPQNSPGYWCNYQLVESDTFKYTNAKGEEVSYYRTGDQVVMLPTGNIAYIGRLDKQVKIKGYRVDCGEIEGLISEQNGVLSVAVVPRLVKEGEVNGLVAYIVGENINSESIFQSLRVKLPSYMIPESIRIIEKMPLNVNGKIDRNKLQKITKGSI</sequence>
<name>A0A0N8GG67_9BACI</name>
<comment type="caution">
    <text evidence="3">The sequence shown here is derived from an EMBL/GenBank/DDBJ whole genome shotgun (WGS) entry which is preliminary data.</text>
</comment>
<dbReference type="GO" id="GO:0043041">
    <property type="term" value="P:amino acid activation for nonribosomal peptide biosynthetic process"/>
    <property type="evidence" value="ECO:0007669"/>
    <property type="project" value="TreeGrafter"/>
</dbReference>
<dbReference type="PROSITE" id="PS00455">
    <property type="entry name" value="AMP_BINDING"/>
    <property type="match status" value="1"/>
</dbReference>
<evidence type="ECO:0008006" key="5">
    <source>
        <dbReference type="Google" id="ProtNLM"/>
    </source>
</evidence>
<dbReference type="InterPro" id="IPR020845">
    <property type="entry name" value="AMP-binding_CS"/>
</dbReference>
<protein>
    <recommendedName>
        <fullName evidence="5">Amino acid adenylation domain-containing protein</fullName>
    </recommendedName>
</protein>
<dbReference type="OrthoDB" id="9765680at2"/>
<dbReference type="Proteomes" id="UP000050398">
    <property type="component" value="Unassembled WGS sequence"/>
</dbReference>
<evidence type="ECO:0000313" key="3">
    <source>
        <dbReference type="EMBL" id="KPL57650.1"/>
    </source>
</evidence>
<evidence type="ECO:0000259" key="2">
    <source>
        <dbReference type="Pfam" id="PF13193"/>
    </source>
</evidence>
<dbReference type="EMBL" id="LIXZ01000034">
    <property type="protein sequence ID" value="KPL57650.1"/>
    <property type="molecule type" value="Genomic_DNA"/>
</dbReference>
<dbReference type="AlphaFoldDB" id="A0A0N8GG67"/>
<dbReference type="GO" id="GO:0044550">
    <property type="term" value="P:secondary metabolite biosynthetic process"/>
    <property type="evidence" value="ECO:0007669"/>
    <property type="project" value="TreeGrafter"/>
</dbReference>
<reference evidence="3 4" key="1">
    <citation type="submission" date="2015-08" db="EMBL/GenBank/DDBJ databases">
        <title>Draft Genome Sequence of Bacillus vietnamensis UCD-SED5.</title>
        <authorList>
            <person name="Lee R.D."/>
            <person name="Jospin G."/>
            <person name="Lang J.M."/>
            <person name="Coil D.A."/>
            <person name="Eisen J.A."/>
        </authorList>
    </citation>
    <scope>NUCLEOTIDE SEQUENCE [LARGE SCALE GENOMIC DNA]</scope>
    <source>
        <strain evidence="3 4">UCD-SED5</strain>
    </source>
</reference>
<proteinExistence type="predicted"/>
<dbReference type="InterPro" id="IPR025110">
    <property type="entry name" value="AMP-bd_C"/>
</dbReference>
<dbReference type="InterPro" id="IPR045851">
    <property type="entry name" value="AMP-bd_C_sf"/>
</dbReference>
<dbReference type="PANTHER" id="PTHR45527">
    <property type="entry name" value="NONRIBOSOMAL PEPTIDE SYNTHETASE"/>
    <property type="match status" value="1"/>
</dbReference>
<dbReference type="GO" id="GO:0031177">
    <property type="term" value="F:phosphopantetheine binding"/>
    <property type="evidence" value="ECO:0007669"/>
    <property type="project" value="TreeGrafter"/>
</dbReference>